<name>A0AAE1QIS1_9EUCA</name>
<sequence length="142" mass="15558">MVLMWRCAVSTPATAQHIGRSGLAQLVVMTTSDVRGGGVRKAKLWRWRLVRGGYSFLAFVSVAHNTPRNKNILSRVLQSQETVLSLTSTLGKPTTRHGRGTPAEGQVDGWMANDREKRISHPLPSSHPTTSCLQRKKASGRG</sequence>
<evidence type="ECO:0000313" key="3">
    <source>
        <dbReference type="Proteomes" id="UP001292094"/>
    </source>
</evidence>
<dbReference type="Proteomes" id="UP001292094">
    <property type="component" value="Unassembled WGS sequence"/>
</dbReference>
<organism evidence="2 3">
    <name type="scientific">Petrolisthes manimaculis</name>
    <dbReference type="NCBI Taxonomy" id="1843537"/>
    <lineage>
        <taxon>Eukaryota</taxon>
        <taxon>Metazoa</taxon>
        <taxon>Ecdysozoa</taxon>
        <taxon>Arthropoda</taxon>
        <taxon>Crustacea</taxon>
        <taxon>Multicrustacea</taxon>
        <taxon>Malacostraca</taxon>
        <taxon>Eumalacostraca</taxon>
        <taxon>Eucarida</taxon>
        <taxon>Decapoda</taxon>
        <taxon>Pleocyemata</taxon>
        <taxon>Anomura</taxon>
        <taxon>Galatheoidea</taxon>
        <taxon>Porcellanidae</taxon>
        <taxon>Petrolisthes</taxon>
    </lineage>
</organism>
<keyword evidence="3" id="KW-1185">Reference proteome</keyword>
<dbReference type="AlphaFoldDB" id="A0AAE1QIS1"/>
<comment type="caution">
    <text evidence="2">The sequence shown here is derived from an EMBL/GenBank/DDBJ whole genome shotgun (WGS) entry which is preliminary data.</text>
</comment>
<evidence type="ECO:0000256" key="1">
    <source>
        <dbReference type="SAM" id="MobiDB-lite"/>
    </source>
</evidence>
<accession>A0AAE1QIS1</accession>
<gene>
    <name evidence="2" type="ORF">Pmani_001836</name>
</gene>
<protein>
    <submittedName>
        <fullName evidence="2">Uncharacterized protein</fullName>
    </submittedName>
</protein>
<feature type="compositionally biased region" description="Low complexity" evidence="1">
    <location>
        <begin position="121"/>
        <end position="131"/>
    </location>
</feature>
<reference evidence="2" key="1">
    <citation type="submission" date="2023-11" db="EMBL/GenBank/DDBJ databases">
        <title>Genome assemblies of two species of porcelain crab, Petrolisthes cinctipes and Petrolisthes manimaculis (Anomura: Porcellanidae).</title>
        <authorList>
            <person name="Angst P."/>
        </authorList>
    </citation>
    <scope>NUCLEOTIDE SEQUENCE</scope>
    <source>
        <strain evidence="2">PB745_02</strain>
        <tissue evidence="2">Gill</tissue>
    </source>
</reference>
<evidence type="ECO:0000313" key="2">
    <source>
        <dbReference type="EMBL" id="KAK4327684.1"/>
    </source>
</evidence>
<feature type="region of interest" description="Disordered" evidence="1">
    <location>
        <begin position="88"/>
        <end position="142"/>
    </location>
</feature>
<proteinExistence type="predicted"/>
<dbReference type="EMBL" id="JAWZYT010000130">
    <property type="protein sequence ID" value="KAK4327684.1"/>
    <property type="molecule type" value="Genomic_DNA"/>
</dbReference>